<feature type="domain" description="Late embryogenesis abundant protein LEA-2 subgroup" evidence="5">
    <location>
        <begin position="74"/>
        <end position="159"/>
    </location>
</feature>
<dbReference type="Pfam" id="PF03168">
    <property type="entry name" value="LEA_2"/>
    <property type="match status" value="1"/>
</dbReference>
<dbReference type="EMBL" id="PNBA02000012">
    <property type="protein sequence ID" value="KAG6405299.1"/>
    <property type="molecule type" value="Genomic_DNA"/>
</dbReference>
<keyword evidence="7" id="KW-1185">Reference proteome</keyword>
<evidence type="ECO:0000259" key="5">
    <source>
        <dbReference type="Pfam" id="PF03168"/>
    </source>
</evidence>
<dbReference type="AlphaFoldDB" id="A0A8X8ZIK8"/>
<evidence type="ECO:0000313" key="6">
    <source>
        <dbReference type="EMBL" id="KAG6405299.1"/>
    </source>
</evidence>
<dbReference type="InterPro" id="IPR044839">
    <property type="entry name" value="NDR1-like"/>
</dbReference>
<organism evidence="6">
    <name type="scientific">Salvia splendens</name>
    <name type="common">Scarlet sage</name>
    <dbReference type="NCBI Taxonomy" id="180675"/>
    <lineage>
        <taxon>Eukaryota</taxon>
        <taxon>Viridiplantae</taxon>
        <taxon>Streptophyta</taxon>
        <taxon>Embryophyta</taxon>
        <taxon>Tracheophyta</taxon>
        <taxon>Spermatophyta</taxon>
        <taxon>Magnoliopsida</taxon>
        <taxon>eudicotyledons</taxon>
        <taxon>Gunneridae</taxon>
        <taxon>Pentapetalae</taxon>
        <taxon>asterids</taxon>
        <taxon>lamiids</taxon>
        <taxon>Lamiales</taxon>
        <taxon>Lamiaceae</taxon>
        <taxon>Nepetoideae</taxon>
        <taxon>Mentheae</taxon>
        <taxon>Salviinae</taxon>
        <taxon>Salvia</taxon>
        <taxon>Salvia subgen. Calosphace</taxon>
        <taxon>core Calosphace</taxon>
    </lineage>
</organism>
<reference evidence="6" key="2">
    <citation type="submission" date="2020-08" db="EMBL/GenBank/DDBJ databases">
        <title>Plant Genome Project.</title>
        <authorList>
            <person name="Zhang R.-G."/>
        </authorList>
    </citation>
    <scope>NUCLEOTIDE SEQUENCE</scope>
    <source>
        <strain evidence="6">Huo1</strain>
        <tissue evidence="6">Leaf</tissue>
    </source>
</reference>
<reference evidence="6" key="1">
    <citation type="submission" date="2018-01" db="EMBL/GenBank/DDBJ databases">
        <authorList>
            <person name="Mao J.F."/>
        </authorList>
    </citation>
    <scope>NUCLEOTIDE SEQUENCE</scope>
    <source>
        <strain evidence="6">Huo1</strain>
        <tissue evidence="6">Leaf</tissue>
    </source>
</reference>
<dbReference type="OrthoDB" id="1929523at2759"/>
<keyword evidence="3" id="KW-1133">Transmembrane helix</keyword>
<gene>
    <name evidence="6" type="ORF">SASPL_132886</name>
</gene>
<accession>A0A8X8ZIK8</accession>
<dbReference type="Gene3D" id="2.60.40.1820">
    <property type="match status" value="1"/>
</dbReference>
<protein>
    <recommendedName>
        <fullName evidence="5">Late embryogenesis abundant protein LEA-2 subgroup domain-containing protein</fullName>
    </recommendedName>
</protein>
<name>A0A8X8ZIK8_SALSN</name>
<evidence type="ECO:0000313" key="7">
    <source>
        <dbReference type="Proteomes" id="UP000298416"/>
    </source>
</evidence>
<dbReference type="PANTHER" id="PTHR31234">
    <property type="entry name" value="LATE EMBRYOGENESIS ABUNDANT (LEA) HYDROXYPROLINE-RICH GLYCOPROTEIN FAMILY"/>
    <property type="match status" value="1"/>
</dbReference>
<dbReference type="GO" id="GO:0098542">
    <property type="term" value="P:defense response to other organism"/>
    <property type="evidence" value="ECO:0007669"/>
    <property type="project" value="InterPro"/>
</dbReference>
<keyword evidence="4" id="KW-0472">Membrane</keyword>
<dbReference type="InterPro" id="IPR004864">
    <property type="entry name" value="LEA_2"/>
</dbReference>
<dbReference type="Proteomes" id="UP000298416">
    <property type="component" value="Unassembled WGS sequence"/>
</dbReference>
<evidence type="ECO:0000256" key="4">
    <source>
        <dbReference type="ARBA" id="ARBA00023136"/>
    </source>
</evidence>
<evidence type="ECO:0000256" key="2">
    <source>
        <dbReference type="ARBA" id="ARBA00022692"/>
    </source>
</evidence>
<proteinExistence type="predicted"/>
<dbReference type="GO" id="GO:0016020">
    <property type="term" value="C:membrane"/>
    <property type="evidence" value="ECO:0007669"/>
    <property type="project" value="UniProtKB-SubCell"/>
</dbReference>
<dbReference type="PANTHER" id="PTHR31234:SF65">
    <property type="entry name" value="LATE EMBRYOGENESIS ABUNDANT PROTEIN, LEA_2 SUBGROUP"/>
    <property type="match status" value="1"/>
</dbReference>
<comment type="subcellular location">
    <subcellularLocation>
        <location evidence="1">Membrane</location>
        <topology evidence="1">Single-pass membrane protein</topology>
    </subcellularLocation>
</comment>
<comment type="caution">
    <text evidence="6">The sequence shown here is derived from an EMBL/GenBank/DDBJ whole genome shotgun (WGS) entry which is preliminary data.</text>
</comment>
<evidence type="ECO:0000256" key="1">
    <source>
        <dbReference type="ARBA" id="ARBA00004167"/>
    </source>
</evidence>
<sequence length="192" mass="21594">MAFPHKRRRLLKWLTAVIAAALAVALLILILALTVFKARHPVITVNSIAVSDLNFSFDVARLGVRFNLSLDTNVTVRNPNRVGFRYADSRAVLRFRGGDVGEVPIPAGEIGARDTRNLDLTLVLMTDRLIFDSDFYAEAFSGKVRLETFIRMAGKVRVVFDFRVVSYTGCDLDIRLATRMVSNQTCRYKIKI</sequence>
<evidence type="ECO:0000256" key="3">
    <source>
        <dbReference type="ARBA" id="ARBA00022989"/>
    </source>
</evidence>
<keyword evidence="2" id="KW-0812">Transmembrane</keyword>